<proteinExistence type="predicted"/>
<keyword evidence="2" id="KW-1185">Reference proteome</keyword>
<organism evidence="1 2">
    <name type="scientific">Persea americana</name>
    <name type="common">Avocado</name>
    <dbReference type="NCBI Taxonomy" id="3435"/>
    <lineage>
        <taxon>Eukaryota</taxon>
        <taxon>Viridiplantae</taxon>
        <taxon>Streptophyta</taxon>
        <taxon>Embryophyta</taxon>
        <taxon>Tracheophyta</taxon>
        <taxon>Spermatophyta</taxon>
        <taxon>Magnoliopsida</taxon>
        <taxon>Magnoliidae</taxon>
        <taxon>Laurales</taxon>
        <taxon>Lauraceae</taxon>
        <taxon>Persea</taxon>
    </lineage>
</organism>
<comment type="caution">
    <text evidence="1">The sequence shown here is derived from an EMBL/GenBank/DDBJ whole genome shotgun (WGS) entry which is preliminary data.</text>
</comment>
<dbReference type="Proteomes" id="UP001234297">
    <property type="component" value="Chromosome 1"/>
</dbReference>
<evidence type="ECO:0000313" key="2">
    <source>
        <dbReference type="Proteomes" id="UP001234297"/>
    </source>
</evidence>
<accession>A0ACC2MV37</accession>
<sequence>MFGLGYNKAIHGDESIPSSRQHPRRDSSLAERLGHLQRSFVVEKSGSLGELIEGLCSFRDCRIWQRKTPSELRGEQLKRRNCRKPDEFSDPSVGSDGTSVGYVHGLKMSKIPKYINTRVDEVFPVKKSSDMFRILSGKEKAKGTIPSYEQRDLPNNPSVACTMSANNKPQQSCKRSEAPDSSNCSVATANDEPNQSSQKIENCSQNTFRSVAELSLGSEALSGPGIINMDKALKGLGARELPSISGLPTDSHGILHDPSSISSGNFCSEVHIPGHRTPIDFTLKTTMRLVLSSSVSWCHRLNSSGAFIAASQFASQFGLAWDQHICRSQGHTPAEVLFSNALQSWAYPQSSLPPSVISAMTLAAARGETDFLSKRQLAWEDSFRSLYYLLRKNMVSFDRSGNPMVNGVRGMSWYRYCGIPFCIWSGKFVVMFIGGDFSGKSQRLCNAYLSQSTRGLRSLLTEHDICFSMPLFHSEVEQATAEDLVELSEIEKCNLGQARRSDSMSDVDNSSKSLLAFIGSEAVHGLYDFLINYRSFFSSLTGTDVPILYSPVPFQNASLCVPEVRCKEVKRANAVGGGFSMDDGAFQDSSSVCYSIEIKDAILPPWTTYGVCTAMGSGGKSFEASFSSNPISDGLNAALDAISQKPDSHVDSKNGLPESDNAFRIVGAAVAPCLRSASLRSLKYSDGSYVANLSPL</sequence>
<dbReference type="EMBL" id="CM056809">
    <property type="protein sequence ID" value="KAJ8649627.1"/>
    <property type="molecule type" value="Genomic_DNA"/>
</dbReference>
<name>A0ACC2MV37_PERAE</name>
<gene>
    <name evidence="1" type="ORF">MRB53_002650</name>
</gene>
<protein>
    <submittedName>
        <fullName evidence="1">Uncharacterized protein</fullName>
    </submittedName>
</protein>
<evidence type="ECO:0000313" key="1">
    <source>
        <dbReference type="EMBL" id="KAJ8649627.1"/>
    </source>
</evidence>
<reference evidence="1 2" key="1">
    <citation type="journal article" date="2022" name="Hortic Res">
        <title>A haplotype resolved chromosomal level avocado genome allows analysis of novel avocado genes.</title>
        <authorList>
            <person name="Nath O."/>
            <person name="Fletcher S.J."/>
            <person name="Hayward A."/>
            <person name="Shaw L.M."/>
            <person name="Masouleh A.K."/>
            <person name="Furtado A."/>
            <person name="Henry R.J."/>
            <person name="Mitter N."/>
        </authorList>
    </citation>
    <scope>NUCLEOTIDE SEQUENCE [LARGE SCALE GENOMIC DNA]</scope>
    <source>
        <strain evidence="2">cv. Hass</strain>
    </source>
</reference>